<comment type="caution">
    <text evidence="2">The sequence shown here is derived from an EMBL/GenBank/DDBJ whole genome shotgun (WGS) entry which is preliminary data.</text>
</comment>
<sequence>MKSVRLIVVFQLLLLGLGAFAAMASGQVRDGPKPNLSAYHLAASDAEKTLERVLRASEKDANLLDFVLHTPWYKPRADKGYVGYFTKHFLSVMAEMEKKAVKENCKGKYLKGEICGLDYNPLTCAQDQAETPYLYRADSSDDAKAVISYIWPGEAQRAAVFEMLYENGRWKIDAVRCRPDDGPPN</sequence>
<feature type="chain" id="PRO_5028801752" evidence="1">
    <location>
        <begin position="22"/>
        <end position="185"/>
    </location>
</feature>
<protein>
    <submittedName>
        <fullName evidence="2">DUF3828 domain-containing protein</fullName>
    </submittedName>
</protein>
<proteinExistence type="predicted"/>
<keyword evidence="1" id="KW-0732">Signal</keyword>
<gene>
    <name evidence="2" type="ORF">GTA51_01455</name>
</gene>
<accession>A0A7C9IK00</accession>
<evidence type="ECO:0000313" key="2">
    <source>
        <dbReference type="EMBL" id="MYL81806.1"/>
    </source>
</evidence>
<dbReference type="AlphaFoldDB" id="A0A7C9IK00"/>
<dbReference type="EMBL" id="WVUD01000001">
    <property type="protein sequence ID" value="MYL81806.1"/>
    <property type="molecule type" value="Genomic_DNA"/>
</dbReference>
<dbReference type="RefSeq" id="WP_160958057.1">
    <property type="nucleotide sequence ID" value="NZ_WVUD01000001.1"/>
</dbReference>
<dbReference type="Proteomes" id="UP000482487">
    <property type="component" value="Unassembled WGS sequence"/>
</dbReference>
<name>A0A7C9IK00_9BACT</name>
<reference evidence="2 3" key="1">
    <citation type="submission" date="2020-01" db="EMBL/GenBank/DDBJ databases">
        <title>Genome sequence of Desulfovibrio aerotolerans DSM 16695(T).</title>
        <authorList>
            <person name="Karnachuk O."/>
            <person name="Avakyan M."/>
            <person name="Mardanov A."/>
            <person name="Kadnikov V."/>
            <person name="Ravin N."/>
        </authorList>
    </citation>
    <scope>NUCLEOTIDE SEQUENCE [LARGE SCALE GENOMIC DNA]</scope>
    <source>
        <strain evidence="2 3">DSM 16695</strain>
    </source>
</reference>
<evidence type="ECO:0000313" key="3">
    <source>
        <dbReference type="Proteomes" id="UP000482487"/>
    </source>
</evidence>
<evidence type="ECO:0000256" key="1">
    <source>
        <dbReference type="SAM" id="SignalP"/>
    </source>
</evidence>
<keyword evidence="3" id="KW-1185">Reference proteome</keyword>
<organism evidence="2 3">
    <name type="scientific">Solidesulfovibrio aerotolerans</name>
    <dbReference type="NCBI Taxonomy" id="295255"/>
    <lineage>
        <taxon>Bacteria</taxon>
        <taxon>Pseudomonadati</taxon>
        <taxon>Thermodesulfobacteriota</taxon>
        <taxon>Desulfovibrionia</taxon>
        <taxon>Desulfovibrionales</taxon>
        <taxon>Desulfovibrionaceae</taxon>
        <taxon>Solidesulfovibrio</taxon>
    </lineage>
</organism>
<feature type="signal peptide" evidence="1">
    <location>
        <begin position="1"/>
        <end position="21"/>
    </location>
</feature>
<dbReference type="OrthoDB" id="5455545at2"/>